<dbReference type="InterPro" id="IPR000531">
    <property type="entry name" value="Beta-barrel_TonB"/>
</dbReference>
<dbReference type="AlphaFoldDB" id="A0A7W4PQ93"/>
<evidence type="ECO:0000256" key="10">
    <source>
        <dbReference type="ARBA" id="ARBA00023136"/>
    </source>
</evidence>
<evidence type="ECO:0000256" key="6">
    <source>
        <dbReference type="ARBA" id="ARBA00022729"/>
    </source>
</evidence>
<dbReference type="InterPro" id="IPR039426">
    <property type="entry name" value="TonB-dep_rcpt-like"/>
</dbReference>
<keyword evidence="9 13" id="KW-0798">TonB box</keyword>
<comment type="similarity">
    <text evidence="12 13">Belongs to the TonB-dependent receptor family.</text>
</comment>
<dbReference type="Gene3D" id="2.40.170.20">
    <property type="entry name" value="TonB-dependent receptor, beta-barrel domain"/>
    <property type="match status" value="1"/>
</dbReference>
<organism evidence="16 17">
    <name type="scientific">Gluconacetobacter tumulisoli</name>
    <dbReference type="NCBI Taxonomy" id="1286189"/>
    <lineage>
        <taxon>Bacteria</taxon>
        <taxon>Pseudomonadati</taxon>
        <taxon>Pseudomonadota</taxon>
        <taxon>Alphaproteobacteria</taxon>
        <taxon>Acetobacterales</taxon>
        <taxon>Acetobacteraceae</taxon>
        <taxon>Gluconacetobacter</taxon>
    </lineage>
</organism>
<dbReference type="Proteomes" id="UP000578030">
    <property type="component" value="Unassembled WGS sequence"/>
</dbReference>
<dbReference type="SUPFAM" id="SSF56935">
    <property type="entry name" value="Porins"/>
    <property type="match status" value="1"/>
</dbReference>
<keyword evidence="16" id="KW-0675">Receptor</keyword>
<evidence type="ECO:0000313" key="16">
    <source>
        <dbReference type="EMBL" id="MBB2202601.1"/>
    </source>
</evidence>
<evidence type="ECO:0000256" key="9">
    <source>
        <dbReference type="ARBA" id="ARBA00023077"/>
    </source>
</evidence>
<evidence type="ECO:0000313" key="17">
    <source>
        <dbReference type="Proteomes" id="UP000578030"/>
    </source>
</evidence>
<dbReference type="Pfam" id="PF07715">
    <property type="entry name" value="Plug"/>
    <property type="match status" value="1"/>
</dbReference>
<keyword evidence="7" id="KW-0408">Iron</keyword>
<keyword evidence="5 12" id="KW-0812">Transmembrane</keyword>
<dbReference type="PANTHER" id="PTHR32552:SF89">
    <property type="entry name" value="CATECHOLATE SIDEROPHORE RECEPTOR FIU"/>
    <property type="match status" value="1"/>
</dbReference>
<reference evidence="16 17" key="1">
    <citation type="submission" date="2020-04" db="EMBL/GenBank/DDBJ databases">
        <title>Description of novel Gluconacetobacter.</title>
        <authorList>
            <person name="Sombolestani A."/>
        </authorList>
    </citation>
    <scope>NUCLEOTIDE SEQUENCE [LARGE SCALE GENOMIC DNA]</scope>
    <source>
        <strain evidence="16 17">LMG 27802</strain>
    </source>
</reference>
<keyword evidence="6" id="KW-0732">Signal</keyword>
<dbReference type="InterPro" id="IPR036942">
    <property type="entry name" value="Beta-barrel_TonB_sf"/>
</dbReference>
<evidence type="ECO:0000256" key="7">
    <source>
        <dbReference type="ARBA" id="ARBA00023004"/>
    </source>
</evidence>
<evidence type="ECO:0000256" key="12">
    <source>
        <dbReference type="PROSITE-ProRule" id="PRU01360"/>
    </source>
</evidence>
<dbReference type="PROSITE" id="PS52016">
    <property type="entry name" value="TONB_DEPENDENT_REC_3"/>
    <property type="match status" value="1"/>
</dbReference>
<keyword evidence="2 12" id="KW-0813">Transport</keyword>
<keyword evidence="3 12" id="KW-1134">Transmembrane beta strand</keyword>
<dbReference type="GO" id="GO:0009279">
    <property type="term" value="C:cell outer membrane"/>
    <property type="evidence" value="ECO:0007669"/>
    <property type="project" value="UniProtKB-SubCell"/>
</dbReference>
<dbReference type="InterPro" id="IPR012910">
    <property type="entry name" value="Plug_dom"/>
</dbReference>
<keyword evidence="17" id="KW-1185">Reference proteome</keyword>
<gene>
    <name evidence="16" type="ORF">HLH28_13655</name>
</gene>
<sequence length="776" mass="83925">MLGSTAPTDVAAEHVEVTGHSAGDGVTRRALGGGLMVNEDAPKSKSTVTRDFIEKQTPGLNPFQLMTLMPGVNTSDTDPMGLTGGTMTVRGMTQSQMGFTLEGFPLSDIGSGAIYPQEILDSENLQKIQLAQGSADLDSPVINASGGIVNMYMIDPLMKMGGRVNFSYGSFNSVRGFVRYDTGLIAHTNARAYFSFSDTHANMWRGPGMDKKIHGEMKFVNDWGQGNRISLAIVGNQLNNAAFPSTNLTNYQKFGDGVMGAPVTGNTVYSSVYTGDTSANSTYYKLHQNPFTNIYASAPSTFTLTDRIVLTETPYFWYGNGNGGGAYYENLEKQQWGSQTMGSSINGVSKGSTLLYNPSNTQTYRPGAVTKVTLTTGPNRLLIGYWFEYSKQFQTGPYSGVNADGTPADVWGGGSQLVLANGETQQYRDAMTQTTIHAPFIGDSLSLLHDRLTLDAGFKYAIVTRRGQNNLPDTSTGKYISQTLGEPLPTAAVRFKINDENQLFVSGATNFRMPANTSLYDAGTYYSGSGYTTHGTTAQKPEISISEEAGWRYQGKLFSSSITYFHYNFTNRLYTQTVVDPTNPANYWTSSINGGNAHSDGVDFEIGTRPIYNFRPYVSAEYLHAVTDSNIAVSAKLNGSSITDYVRSAGKIAPQAPKYTLGFGLDYDDGSVFGTFNLKYTARQYSTFMDDQSIPGFVRMNVSAGYRFPNWGPFKSPHVQINLQNIANTRYLGAVSGVQATANAMKGVYGGAISGSAPTYSIASPFSAIGSISSDF</sequence>
<evidence type="ECO:0000256" key="13">
    <source>
        <dbReference type="RuleBase" id="RU003357"/>
    </source>
</evidence>
<feature type="domain" description="TonB-dependent receptor plug" evidence="15">
    <location>
        <begin position="39"/>
        <end position="137"/>
    </location>
</feature>
<evidence type="ECO:0000256" key="11">
    <source>
        <dbReference type="ARBA" id="ARBA00023237"/>
    </source>
</evidence>
<dbReference type="InterPro" id="IPR037066">
    <property type="entry name" value="Plug_dom_sf"/>
</dbReference>
<evidence type="ECO:0000256" key="5">
    <source>
        <dbReference type="ARBA" id="ARBA00022692"/>
    </source>
</evidence>
<keyword evidence="11 12" id="KW-0998">Cell outer membrane</keyword>
<keyword evidence="4" id="KW-0410">Iron transport</keyword>
<evidence type="ECO:0000259" key="14">
    <source>
        <dbReference type="Pfam" id="PF00593"/>
    </source>
</evidence>
<dbReference type="EMBL" id="JABEQM010000011">
    <property type="protein sequence ID" value="MBB2202601.1"/>
    <property type="molecule type" value="Genomic_DNA"/>
</dbReference>
<evidence type="ECO:0000256" key="4">
    <source>
        <dbReference type="ARBA" id="ARBA00022496"/>
    </source>
</evidence>
<keyword evidence="8" id="KW-0406">Ion transport</keyword>
<dbReference type="GO" id="GO:0015344">
    <property type="term" value="F:siderophore uptake transmembrane transporter activity"/>
    <property type="evidence" value="ECO:0007669"/>
    <property type="project" value="TreeGrafter"/>
</dbReference>
<accession>A0A7W4PQ93</accession>
<dbReference type="PANTHER" id="PTHR32552">
    <property type="entry name" value="FERRICHROME IRON RECEPTOR-RELATED"/>
    <property type="match status" value="1"/>
</dbReference>
<evidence type="ECO:0000256" key="8">
    <source>
        <dbReference type="ARBA" id="ARBA00023065"/>
    </source>
</evidence>
<evidence type="ECO:0000256" key="1">
    <source>
        <dbReference type="ARBA" id="ARBA00004571"/>
    </source>
</evidence>
<comment type="caution">
    <text evidence="16">The sequence shown here is derived from an EMBL/GenBank/DDBJ whole genome shotgun (WGS) entry which is preliminary data.</text>
</comment>
<evidence type="ECO:0000256" key="3">
    <source>
        <dbReference type="ARBA" id="ARBA00022452"/>
    </source>
</evidence>
<evidence type="ECO:0000256" key="2">
    <source>
        <dbReference type="ARBA" id="ARBA00022448"/>
    </source>
</evidence>
<feature type="domain" description="TonB-dependent receptor-like beta-barrel" evidence="14">
    <location>
        <begin position="257"/>
        <end position="726"/>
    </location>
</feature>
<name>A0A7W4PQ93_9PROT</name>
<evidence type="ECO:0000259" key="15">
    <source>
        <dbReference type="Pfam" id="PF07715"/>
    </source>
</evidence>
<proteinExistence type="inferred from homology"/>
<protein>
    <submittedName>
        <fullName evidence="16">TonB-dependent receptor</fullName>
    </submittedName>
</protein>
<comment type="subcellular location">
    <subcellularLocation>
        <location evidence="1 12">Cell outer membrane</location>
        <topology evidence="1 12">Multi-pass membrane protein</topology>
    </subcellularLocation>
</comment>
<dbReference type="Gene3D" id="2.170.130.10">
    <property type="entry name" value="TonB-dependent receptor, plug domain"/>
    <property type="match status" value="1"/>
</dbReference>
<keyword evidence="10 12" id="KW-0472">Membrane</keyword>
<dbReference type="Pfam" id="PF00593">
    <property type="entry name" value="TonB_dep_Rec_b-barrel"/>
    <property type="match status" value="1"/>
</dbReference>